<dbReference type="Proteomes" id="UP001163255">
    <property type="component" value="Chromosome"/>
</dbReference>
<dbReference type="NCBIfam" id="NF008633">
    <property type="entry name" value="PRK11622.1"/>
    <property type="match status" value="1"/>
</dbReference>
<name>A0ABY6GNQ0_9GAMM</name>
<dbReference type="PANTHER" id="PTHR42779">
    <property type="entry name" value="PROTEIN YNJB"/>
    <property type="match status" value="1"/>
</dbReference>
<reference evidence="1" key="1">
    <citation type="submission" date="2022-10" db="EMBL/GenBank/DDBJ databases">
        <title>Completed Genome Sequence of two octocoral isolated bacterium, Endozoicomonas euniceicola EF212T and Endozoicomonas gorgoniicola PS125T.</title>
        <authorList>
            <person name="Chiou Y.-J."/>
            <person name="Chen Y.-H."/>
        </authorList>
    </citation>
    <scope>NUCLEOTIDE SEQUENCE</scope>
    <source>
        <strain evidence="1">EF212</strain>
    </source>
</reference>
<gene>
    <name evidence="1" type="ORF">NX720_13970</name>
</gene>
<evidence type="ECO:0000313" key="1">
    <source>
        <dbReference type="EMBL" id="UYM14019.1"/>
    </source>
</evidence>
<dbReference type="PANTHER" id="PTHR42779:SF1">
    <property type="entry name" value="PROTEIN YNJB"/>
    <property type="match status" value="1"/>
</dbReference>
<proteinExistence type="predicted"/>
<organism evidence="1 2">
    <name type="scientific">Endozoicomonas euniceicola</name>
    <dbReference type="NCBI Taxonomy" id="1234143"/>
    <lineage>
        <taxon>Bacteria</taxon>
        <taxon>Pseudomonadati</taxon>
        <taxon>Pseudomonadota</taxon>
        <taxon>Gammaproteobacteria</taxon>
        <taxon>Oceanospirillales</taxon>
        <taxon>Endozoicomonadaceae</taxon>
        <taxon>Endozoicomonas</taxon>
    </lineage>
</organism>
<dbReference type="InterPro" id="IPR027020">
    <property type="entry name" value="YnjB"/>
</dbReference>
<accession>A0ABY6GNQ0</accession>
<dbReference type="EMBL" id="CP103300">
    <property type="protein sequence ID" value="UYM14019.1"/>
    <property type="molecule type" value="Genomic_DNA"/>
</dbReference>
<dbReference type="Gene3D" id="3.40.190.10">
    <property type="entry name" value="Periplasmic binding protein-like II"/>
    <property type="match status" value="2"/>
</dbReference>
<protein>
    <submittedName>
        <fullName evidence="1">ABC transporter substrate-binding protein</fullName>
    </submittedName>
</protein>
<sequence>MKLEQYFSRIRPHVEGCPDAVIKEYRQVRIIRLINSISITKNIGKRLVLKLLTITLSLSMSLSMPLSLAQVRAASWADIESRGREQTVYFYGWGGSPQVNDYVHWAGQEVKRRNNINLVHVKVGDISEAVTLILSEKSAGKNTGGRVDLLWVNGENFAALKRADLLYGPFTDQLPNSELVNKRLPVNVDFSTPVDGLEAPWGVGQLVMMFDSAVTPEVPASAGELLQYAKKHPGKISYPQPPQFHGVAFLKQLLSELVDDSRVLQKPVDAVDFKTVTAPLWNYLDQLHKVAWHNGRRFPQSDREMMQLLDNRELHMAISFNPAEAAAAVKRGDLAPTVSSYAFRQGALTNIHFLAIPYNSNAKEGAQVVINFLMSPEAQQRKAELAVWGDPSILRPSLLQVSPEATARFKAIPEPHFSWHGALTEAWLERYGHQ</sequence>
<dbReference type="InterPro" id="IPR006059">
    <property type="entry name" value="SBP"/>
</dbReference>
<dbReference type="Pfam" id="PF13416">
    <property type="entry name" value="SBP_bac_8"/>
    <property type="match status" value="1"/>
</dbReference>
<dbReference type="RefSeq" id="WP_262595420.1">
    <property type="nucleotide sequence ID" value="NZ_CP103300.1"/>
</dbReference>
<dbReference type="PIRSF" id="PIRSF029172">
    <property type="entry name" value="UCP029172_ABC_sbc_YnjB"/>
    <property type="match status" value="1"/>
</dbReference>
<dbReference type="SUPFAM" id="SSF53850">
    <property type="entry name" value="Periplasmic binding protein-like II"/>
    <property type="match status" value="1"/>
</dbReference>
<keyword evidence="2" id="KW-1185">Reference proteome</keyword>
<evidence type="ECO:0000313" key="2">
    <source>
        <dbReference type="Proteomes" id="UP001163255"/>
    </source>
</evidence>